<dbReference type="OrthoDB" id="9813995at2"/>
<evidence type="ECO:0000313" key="6">
    <source>
        <dbReference type="Proteomes" id="UP000183995"/>
    </source>
</evidence>
<keyword evidence="6" id="KW-1185">Reference proteome</keyword>
<dbReference type="EMBL" id="FQXV01000008">
    <property type="protein sequence ID" value="SHI09874.1"/>
    <property type="molecule type" value="Genomic_DNA"/>
</dbReference>
<dbReference type="PROSITE" id="PS51379">
    <property type="entry name" value="4FE4S_FER_2"/>
    <property type="match status" value="2"/>
</dbReference>
<dbReference type="NCBIfam" id="NF038196">
    <property type="entry name" value="ferrodoxin_EFR1"/>
    <property type="match status" value="1"/>
</dbReference>
<accession>A0A1M5YDB3</accession>
<reference evidence="5 6" key="1">
    <citation type="submission" date="2016-11" db="EMBL/GenBank/DDBJ databases">
        <authorList>
            <person name="Jaros S."/>
            <person name="Januszkiewicz K."/>
            <person name="Wedrychowicz H."/>
        </authorList>
    </citation>
    <scope>NUCLEOTIDE SEQUENCE [LARGE SCALE GENOMIC DNA]</scope>
    <source>
        <strain evidence="5 6">DSM 10068</strain>
    </source>
</reference>
<dbReference type="Pfam" id="PF13237">
    <property type="entry name" value="Fer4_10"/>
    <property type="match status" value="1"/>
</dbReference>
<evidence type="ECO:0000256" key="1">
    <source>
        <dbReference type="ARBA" id="ARBA00022723"/>
    </source>
</evidence>
<sequence>MRKNIIFVFSGTGNSLWAAKKISEELENCEIVSMGCHKDYTLTDEYDVIGFVYPTYYRGMPARVRDFVSRFDFRNNKNAYFFAVATCGSVDRACNATVGLRNLLKRKGITLSYAEKLDMFSNYIIMYDMRDTVEEETRQSTRDLEPIIGNIKKRTVDLAASRVKPFQQLMYKGIMHFIPRADKHFNVSGACTHCGICQKVCPVNNIDLGRDKKPYFKHHCEQCLACIQHCPAKAINYKEKTQSKKRYTHPDIPWRELAKLNGY</sequence>
<evidence type="ECO:0000256" key="3">
    <source>
        <dbReference type="ARBA" id="ARBA00023014"/>
    </source>
</evidence>
<proteinExistence type="predicted"/>
<dbReference type="RefSeq" id="WP_073079234.1">
    <property type="nucleotide sequence ID" value="NZ_FQXV01000008.1"/>
</dbReference>
<dbReference type="GO" id="GO:0051536">
    <property type="term" value="F:iron-sulfur cluster binding"/>
    <property type="evidence" value="ECO:0007669"/>
    <property type="project" value="UniProtKB-KW"/>
</dbReference>
<keyword evidence="1" id="KW-0479">Metal-binding</keyword>
<name>A0A1M5YDB3_9FIRM</name>
<dbReference type="SUPFAM" id="SSF52218">
    <property type="entry name" value="Flavoproteins"/>
    <property type="match status" value="1"/>
</dbReference>
<dbReference type="Gene3D" id="3.40.50.360">
    <property type="match status" value="1"/>
</dbReference>
<keyword evidence="3" id="KW-0411">Iron-sulfur</keyword>
<dbReference type="InterPro" id="IPR017900">
    <property type="entry name" value="4Fe4S_Fe_S_CS"/>
</dbReference>
<evidence type="ECO:0000259" key="4">
    <source>
        <dbReference type="PROSITE" id="PS51379"/>
    </source>
</evidence>
<dbReference type="InterPro" id="IPR017896">
    <property type="entry name" value="4Fe4S_Fe-S-bd"/>
</dbReference>
<gene>
    <name evidence="5" type="ORF">SAMN02745823_02387</name>
</gene>
<dbReference type="Gene3D" id="3.30.70.20">
    <property type="match status" value="1"/>
</dbReference>
<dbReference type="SUPFAM" id="SSF54862">
    <property type="entry name" value="4Fe-4S ferredoxins"/>
    <property type="match status" value="1"/>
</dbReference>
<dbReference type="AlphaFoldDB" id="A0A1M5YDB3"/>
<protein>
    <submittedName>
        <fullName evidence="5">Flavodoxin</fullName>
    </submittedName>
</protein>
<evidence type="ECO:0000313" key="5">
    <source>
        <dbReference type="EMBL" id="SHI09874.1"/>
    </source>
</evidence>
<dbReference type="PROSITE" id="PS00198">
    <property type="entry name" value="4FE4S_FER_1"/>
    <property type="match status" value="2"/>
</dbReference>
<evidence type="ECO:0000256" key="2">
    <source>
        <dbReference type="ARBA" id="ARBA00023004"/>
    </source>
</evidence>
<dbReference type="GO" id="GO:0046872">
    <property type="term" value="F:metal ion binding"/>
    <property type="evidence" value="ECO:0007669"/>
    <property type="project" value="UniProtKB-KW"/>
</dbReference>
<feature type="domain" description="4Fe-4S ferredoxin-type" evidence="4">
    <location>
        <begin position="212"/>
        <end position="240"/>
    </location>
</feature>
<dbReference type="Proteomes" id="UP000183995">
    <property type="component" value="Unassembled WGS sequence"/>
</dbReference>
<dbReference type="STRING" id="1123282.SAMN02745823_02387"/>
<keyword evidence="2" id="KW-0408">Iron</keyword>
<feature type="domain" description="4Fe-4S ferredoxin-type" evidence="4">
    <location>
        <begin position="181"/>
        <end position="211"/>
    </location>
</feature>
<dbReference type="InterPro" id="IPR047964">
    <property type="entry name" value="EFR1-like"/>
</dbReference>
<dbReference type="InterPro" id="IPR029039">
    <property type="entry name" value="Flavoprotein-like_sf"/>
</dbReference>
<organism evidence="5 6">
    <name type="scientific">Sporobacter termitidis DSM 10068</name>
    <dbReference type="NCBI Taxonomy" id="1123282"/>
    <lineage>
        <taxon>Bacteria</taxon>
        <taxon>Bacillati</taxon>
        <taxon>Bacillota</taxon>
        <taxon>Clostridia</taxon>
        <taxon>Eubacteriales</taxon>
        <taxon>Oscillospiraceae</taxon>
        <taxon>Sporobacter</taxon>
    </lineage>
</organism>